<dbReference type="Proteomes" id="UP000298030">
    <property type="component" value="Unassembled WGS sequence"/>
</dbReference>
<feature type="region of interest" description="Disordered" evidence="1">
    <location>
        <begin position="298"/>
        <end position="322"/>
    </location>
</feature>
<evidence type="ECO:0008006" key="5">
    <source>
        <dbReference type="Google" id="ProtNLM"/>
    </source>
</evidence>
<dbReference type="OrthoDB" id="7984201at2759"/>
<dbReference type="EMBL" id="QPFP01000002">
    <property type="protein sequence ID" value="TEB38961.1"/>
    <property type="molecule type" value="Genomic_DNA"/>
</dbReference>
<dbReference type="SUPFAM" id="SSF51695">
    <property type="entry name" value="PLC-like phosphodiesterases"/>
    <property type="match status" value="1"/>
</dbReference>
<proteinExistence type="predicted"/>
<evidence type="ECO:0000256" key="1">
    <source>
        <dbReference type="SAM" id="MobiDB-lite"/>
    </source>
</evidence>
<keyword evidence="4" id="KW-1185">Reference proteome</keyword>
<evidence type="ECO:0000256" key="2">
    <source>
        <dbReference type="SAM" id="SignalP"/>
    </source>
</evidence>
<dbReference type="InterPro" id="IPR017946">
    <property type="entry name" value="PLC-like_Pdiesterase_TIM-brl"/>
</dbReference>
<gene>
    <name evidence="3" type="ORF">FA13DRAFT_1785231</name>
</gene>
<reference evidence="3 4" key="1">
    <citation type="journal article" date="2019" name="Nat. Ecol. Evol.">
        <title>Megaphylogeny resolves global patterns of mushroom evolution.</title>
        <authorList>
            <person name="Varga T."/>
            <person name="Krizsan K."/>
            <person name="Foldi C."/>
            <person name="Dima B."/>
            <person name="Sanchez-Garcia M."/>
            <person name="Sanchez-Ramirez S."/>
            <person name="Szollosi G.J."/>
            <person name="Szarkandi J.G."/>
            <person name="Papp V."/>
            <person name="Albert L."/>
            <person name="Andreopoulos W."/>
            <person name="Angelini C."/>
            <person name="Antonin V."/>
            <person name="Barry K.W."/>
            <person name="Bougher N.L."/>
            <person name="Buchanan P."/>
            <person name="Buyck B."/>
            <person name="Bense V."/>
            <person name="Catcheside P."/>
            <person name="Chovatia M."/>
            <person name="Cooper J."/>
            <person name="Damon W."/>
            <person name="Desjardin D."/>
            <person name="Finy P."/>
            <person name="Geml J."/>
            <person name="Haridas S."/>
            <person name="Hughes K."/>
            <person name="Justo A."/>
            <person name="Karasinski D."/>
            <person name="Kautmanova I."/>
            <person name="Kiss B."/>
            <person name="Kocsube S."/>
            <person name="Kotiranta H."/>
            <person name="LaButti K.M."/>
            <person name="Lechner B.E."/>
            <person name="Liimatainen K."/>
            <person name="Lipzen A."/>
            <person name="Lukacs Z."/>
            <person name="Mihaltcheva S."/>
            <person name="Morgado L.N."/>
            <person name="Niskanen T."/>
            <person name="Noordeloos M.E."/>
            <person name="Ohm R.A."/>
            <person name="Ortiz-Santana B."/>
            <person name="Ovrebo C."/>
            <person name="Racz N."/>
            <person name="Riley R."/>
            <person name="Savchenko A."/>
            <person name="Shiryaev A."/>
            <person name="Soop K."/>
            <person name="Spirin V."/>
            <person name="Szebenyi C."/>
            <person name="Tomsovsky M."/>
            <person name="Tulloss R.E."/>
            <person name="Uehling J."/>
            <person name="Grigoriev I.V."/>
            <person name="Vagvolgyi C."/>
            <person name="Papp T."/>
            <person name="Martin F.M."/>
            <person name="Miettinen O."/>
            <person name="Hibbett D.S."/>
            <person name="Nagy L.G."/>
        </authorList>
    </citation>
    <scope>NUCLEOTIDE SEQUENCE [LARGE SCALE GENOMIC DNA]</scope>
    <source>
        <strain evidence="3 4">FP101781</strain>
    </source>
</reference>
<dbReference type="PANTHER" id="PTHR13593:SF140">
    <property type="entry name" value="PLC-LIKE PHOSPHODIESTERASE"/>
    <property type="match status" value="1"/>
</dbReference>
<dbReference type="STRING" id="71717.A0A4Y7TY75"/>
<feature type="signal peptide" evidence="2">
    <location>
        <begin position="1"/>
        <end position="22"/>
    </location>
</feature>
<sequence>MKLFTPAAVVSTLAVLLQGAFATADGLERRATVCNGHAELCEKSFGAVTFVGAHDSYAIGTGLAANQDQDITRQLDDGIRMLQMQAHNESGVIKLCHTTCVLLDGGTLEDYLTTVKTWLDANPNEVLSLLICQHRQRARLVLLAPSSPRSGWTRCPMPLRRRPLGYTEWPTLGALIDSGKRLLTFIDNQADSAAVPYLIDEFTNIWETEFNVIDATRFDCSVNRTRGDTATQMFMINHFLDKIVLGAPVPFVERLNVTNAASGDGSLGAHVEFYEYGGGSVFQVAADINGVTYSPSQAIATPKGSSASSTSTGSSSSSTGNSGNGASVNMFPGGTPLTLSSLVAGLILAGGALVL</sequence>
<comment type="caution">
    <text evidence="3">The sequence shown here is derived from an EMBL/GenBank/DDBJ whole genome shotgun (WGS) entry which is preliminary data.</text>
</comment>
<feature type="chain" id="PRO_5021477903" description="PLC-like phosphodiesterase" evidence="2">
    <location>
        <begin position="23"/>
        <end position="355"/>
    </location>
</feature>
<feature type="compositionally biased region" description="Low complexity" evidence="1">
    <location>
        <begin position="304"/>
        <end position="322"/>
    </location>
</feature>
<dbReference type="PANTHER" id="PTHR13593">
    <property type="match status" value="1"/>
</dbReference>
<dbReference type="AlphaFoldDB" id="A0A4Y7TY75"/>
<dbReference type="InterPro" id="IPR051057">
    <property type="entry name" value="PI-PLC_domain"/>
</dbReference>
<dbReference type="Pfam" id="PF26146">
    <property type="entry name" value="PI-PLC_X"/>
    <property type="match status" value="1"/>
</dbReference>
<dbReference type="GO" id="GO:0006629">
    <property type="term" value="P:lipid metabolic process"/>
    <property type="evidence" value="ECO:0007669"/>
    <property type="project" value="InterPro"/>
</dbReference>
<dbReference type="Gene3D" id="3.20.20.190">
    <property type="entry name" value="Phosphatidylinositol (PI) phosphodiesterase"/>
    <property type="match status" value="1"/>
</dbReference>
<dbReference type="GO" id="GO:0008081">
    <property type="term" value="F:phosphoric diester hydrolase activity"/>
    <property type="evidence" value="ECO:0007669"/>
    <property type="project" value="InterPro"/>
</dbReference>
<name>A0A4Y7TY75_COPMI</name>
<organism evidence="3 4">
    <name type="scientific">Coprinellus micaceus</name>
    <name type="common">Glistening ink-cap mushroom</name>
    <name type="synonym">Coprinus micaceus</name>
    <dbReference type="NCBI Taxonomy" id="71717"/>
    <lineage>
        <taxon>Eukaryota</taxon>
        <taxon>Fungi</taxon>
        <taxon>Dikarya</taxon>
        <taxon>Basidiomycota</taxon>
        <taxon>Agaricomycotina</taxon>
        <taxon>Agaricomycetes</taxon>
        <taxon>Agaricomycetidae</taxon>
        <taxon>Agaricales</taxon>
        <taxon>Agaricineae</taxon>
        <taxon>Psathyrellaceae</taxon>
        <taxon>Coprinellus</taxon>
    </lineage>
</organism>
<evidence type="ECO:0000313" key="3">
    <source>
        <dbReference type="EMBL" id="TEB38961.1"/>
    </source>
</evidence>
<protein>
    <recommendedName>
        <fullName evidence="5">PLC-like phosphodiesterase</fullName>
    </recommendedName>
</protein>
<keyword evidence="2" id="KW-0732">Signal</keyword>
<accession>A0A4Y7TY75</accession>
<evidence type="ECO:0000313" key="4">
    <source>
        <dbReference type="Proteomes" id="UP000298030"/>
    </source>
</evidence>